<dbReference type="EMBL" id="BPLR01015538">
    <property type="protein sequence ID" value="GIY76843.1"/>
    <property type="molecule type" value="Genomic_DNA"/>
</dbReference>
<sequence>MSLRNSPPINCKAPTFYDIQLGSRSLSCDFPTGRALFERNGTRDTINRNRKGGEEITHCSALHVEENLLVLHSIFLRLNGIPIGFQITFHFETIFIPFHFHSISIPNNIPFGFSFSFHFVPSPNTLIPPKQFHKLIEMSLRDFTPINCKAPTFYDVQLGSRSLSNEFSNIPSPFSNAMEHETQLTGIEKGGEEITYCSALHVEENLLV</sequence>
<dbReference type="AlphaFoldDB" id="A0AAV4W3N7"/>
<evidence type="ECO:0008006" key="3">
    <source>
        <dbReference type="Google" id="ProtNLM"/>
    </source>
</evidence>
<name>A0AAV4W3N7_CAEEX</name>
<keyword evidence="2" id="KW-1185">Reference proteome</keyword>
<proteinExistence type="predicted"/>
<accession>A0AAV4W3N7</accession>
<organism evidence="1 2">
    <name type="scientific">Caerostris extrusa</name>
    <name type="common">Bark spider</name>
    <name type="synonym">Caerostris bankana</name>
    <dbReference type="NCBI Taxonomy" id="172846"/>
    <lineage>
        <taxon>Eukaryota</taxon>
        <taxon>Metazoa</taxon>
        <taxon>Ecdysozoa</taxon>
        <taxon>Arthropoda</taxon>
        <taxon>Chelicerata</taxon>
        <taxon>Arachnida</taxon>
        <taxon>Araneae</taxon>
        <taxon>Araneomorphae</taxon>
        <taxon>Entelegynae</taxon>
        <taxon>Araneoidea</taxon>
        <taxon>Araneidae</taxon>
        <taxon>Caerostris</taxon>
    </lineage>
</organism>
<reference evidence="1 2" key="1">
    <citation type="submission" date="2021-06" db="EMBL/GenBank/DDBJ databases">
        <title>Caerostris extrusa draft genome.</title>
        <authorList>
            <person name="Kono N."/>
            <person name="Arakawa K."/>
        </authorList>
    </citation>
    <scope>NUCLEOTIDE SEQUENCE [LARGE SCALE GENOMIC DNA]</scope>
</reference>
<gene>
    <name evidence="1" type="ORF">CEXT_158411</name>
</gene>
<dbReference type="Proteomes" id="UP001054945">
    <property type="component" value="Unassembled WGS sequence"/>
</dbReference>
<comment type="caution">
    <text evidence="1">The sequence shown here is derived from an EMBL/GenBank/DDBJ whole genome shotgun (WGS) entry which is preliminary data.</text>
</comment>
<evidence type="ECO:0000313" key="2">
    <source>
        <dbReference type="Proteomes" id="UP001054945"/>
    </source>
</evidence>
<protein>
    <recommendedName>
        <fullName evidence="3">Ribosomal protein L5</fullName>
    </recommendedName>
</protein>
<evidence type="ECO:0000313" key="1">
    <source>
        <dbReference type="EMBL" id="GIY76843.1"/>
    </source>
</evidence>